<keyword evidence="1" id="KW-0812">Transmembrane</keyword>
<reference evidence="2 3" key="1">
    <citation type="journal article" date="2015" name="Genome Announc.">
        <title>Expanding the biotechnology potential of lactobacilli through comparative genomics of 213 strains and associated genera.</title>
        <authorList>
            <person name="Sun Z."/>
            <person name="Harris H.M."/>
            <person name="McCann A."/>
            <person name="Guo C."/>
            <person name="Argimon S."/>
            <person name="Zhang W."/>
            <person name="Yang X."/>
            <person name="Jeffery I.B."/>
            <person name="Cooney J.C."/>
            <person name="Kagawa T.F."/>
            <person name="Liu W."/>
            <person name="Song Y."/>
            <person name="Salvetti E."/>
            <person name="Wrobel A."/>
            <person name="Rasinkangas P."/>
            <person name="Parkhill J."/>
            <person name="Rea M.C."/>
            <person name="O'Sullivan O."/>
            <person name="Ritari J."/>
            <person name="Douillard F.P."/>
            <person name="Paul Ross R."/>
            <person name="Yang R."/>
            <person name="Briner A.E."/>
            <person name="Felis G.E."/>
            <person name="de Vos W.M."/>
            <person name="Barrangou R."/>
            <person name="Klaenhammer T.R."/>
            <person name="Caufield P.W."/>
            <person name="Cui Y."/>
            <person name="Zhang H."/>
            <person name="O'Toole P.W."/>
        </authorList>
    </citation>
    <scope>NUCLEOTIDE SEQUENCE [LARGE SCALE GENOMIC DNA]</scope>
    <source>
        <strain evidence="2 3">DSM 16634</strain>
    </source>
</reference>
<dbReference type="STRING" id="1423724.FC32_GL001708"/>
<feature type="transmembrane region" description="Helical" evidence="1">
    <location>
        <begin position="86"/>
        <end position="119"/>
    </location>
</feature>
<dbReference type="EMBL" id="AZFT01000004">
    <property type="protein sequence ID" value="KRL87285.1"/>
    <property type="molecule type" value="Genomic_DNA"/>
</dbReference>
<dbReference type="RefSeq" id="WP_025087021.1">
    <property type="nucleotide sequence ID" value="NZ_AZFT01000004.1"/>
</dbReference>
<evidence type="ECO:0000256" key="1">
    <source>
        <dbReference type="SAM" id="Phobius"/>
    </source>
</evidence>
<keyword evidence="1" id="KW-1133">Transmembrane helix</keyword>
<dbReference type="Pfam" id="PF22564">
    <property type="entry name" value="HAAS"/>
    <property type="match status" value="1"/>
</dbReference>
<organism evidence="2 3">
    <name type="scientific">Ligilactobacillus apodemi DSM 16634 = JCM 16172</name>
    <dbReference type="NCBI Taxonomy" id="1423724"/>
    <lineage>
        <taxon>Bacteria</taxon>
        <taxon>Bacillati</taxon>
        <taxon>Bacillota</taxon>
        <taxon>Bacilli</taxon>
        <taxon>Lactobacillales</taxon>
        <taxon>Lactobacillaceae</taxon>
        <taxon>Ligilactobacillus</taxon>
    </lineage>
</organism>
<feature type="transmembrane region" description="Helical" evidence="1">
    <location>
        <begin position="125"/>
        <end position="147"/>
    </location>
</feature>
<dbReference type="OrthoDB" id="2242293at2"/>
<keyword evidence="3" id="KW-1185">Reference proteome</keyword>
<keyword evidence="1" id="KW-0472">Membrane</keyword>
<dbReference type="eggNOG" id="COG4709">
    <property type="taxonomic scope" value="Bacteria"/>
</dbReference>
<feature type="transmembrane region" description="Helical" evidence="1">
    <location>
        <begin position="154"/>
        <end position="178"/>
    </location>
</feature>
<name>A0A0R1U8E9_9LACO</name>
<proteinExistence type="predicted"/>
<dbReference type="AlphaFoldDB" id="A0A0R1U8E9"/>
<evidence type="ECO:0000313" key="3">
    <source>
        <dbReference type="Proteomes" id="UP000051324"/>
    </source>
</evidence>
<sequence length="213" mass="23418">MDREKYLTELEEYLQPLTPEERADAIMYYSEYIEDAGLETRQQIEESLGSPKSLSRKVLADYSIRSTEKEVENQRTAKPASNVKMIWLILLALLASPFILGLGGVLVAVLIAVICLVVAGVFAAGVLLCGGVVLLGVLLYTGIGMLFTSWAVGLFYLGLGLLVLGLLLVAFPIAYWLVRVILQGIGNLSRYLYEKVVKKGDQKKGDVTDEEDL</sequence>
<protein>
    <submittedName>
        <fullName evidence="2">Membrane protein-like protein</fullName>
    </submittedName>
</protein>
<dbReference type="PATRIC" id="fig|1423724.4.peg.1781"/>
<dbReference type="Proteomes" id="UP000051324">
    <property type="component" value="Unassembled WGS sequence"/>
</dbReference>
<gene>
    <name evidence="2" type="ORF">FC32_GL001708</name>
</gene>
<comment type="caution">
    <text evidence="2">The sequence shown here is derived from an EMBL/GenBank/DDBJ whole genome shotgun (WGS) entry which is preliminary data.</text>
</comment>
<accession>A0A0R1U8E9</accession>
<evidence type="ECO:0000313" key="2">
    <source>
        <dbReference type="EMBL" id="KRL87285.1"/>
    </source>
</evidence>